<dbReference type="GeneID" id="37270327"/>
<name>A0A316Z7K9_9BASI</name>
<evidence type="ECO:0000259" key="2">
    <source>
        <dbReference type="SMART" id="SM00233"/>
    </source>
</evidence>
<proteinExistence type="predicted"/>
<feature type="compositionally biased region" description="Basic residues" evidence="1">
    <location>
        <begin position="380"/>
        <end position="392"/>
    </location>
</feature>
<feature type="compositionally biased region" description="Low complexity" evidence="1">
    <location>
        <begin position="399"/>
        <end position="409"/>
    </location>
</feature>
<feature type="compositionally biased region" description="Low complexity" evidence="1">
    <location>
        <begin position="273"/>
        <end position="283"/>
    </location>
</feature>
<dbReference type="GO" id="GO:1902657">
    <property type="term" value="P:protein localization to prospore membrane"/>
    <property type="evidence" value="ECO:0007669"/>
    <property type="project" value="InterPro"/>
</dbReference>
<dbReference type="EMBL" id="KZ819296">
    <property type="protein sequence ID" value="PWN97246.1"/>
    <property type="molecule type" value="Genomic_DNA"/>
</dbReference>
<feature type="region of interest" description="Disordered" evidence="1">
    <location>
        <begin position="1302"/>
        <end position="1345"/>
    </location>
</feature>
<feature type="compositionally biased region" description="Basic and acidic residues" evidence="1">
    <location>
        <begin position="305"/>
        <end position="346"/>
    </location>
</feature>
<feature type="compositionally biased region" description="Polar residues" evidence="1">
    <location>
        <begin position="798"/>
        <end position="808"/>
    </location>
</feature>
<keyword evidence="4" id="KW-1185">Reference proteome</keyword>
<protein>
    <recommendedName>
        <fullName evidence="2">PH domain-containing protein</fullName>
    </recommendedName>
</protein>
<dbReference type="PANTHER" id="PTHR28076">
    <property type="entry name" value="SPORULATION-SPECIFIC PROTEIN 71"/>
    <property type="match status" value="1"/>
</dbReference>
<sequence length="1706" mass="184417">MPPPHGPHHFRRVYLGPTAVPAAAAQGLAQAIAADELADAAEGGAPLGFIIATPRGARPGIDAEDVVLPVEEAPPGFVTNAPAPFDAAAAPPPPPDLVSPKSERVPFAAFRMQRRHLSREASAASFASAHSLPDSVLSEGDATGRPAAEARKALRRGLRRDASAMGALGRDIPSDTAPGEAQQTLPLLDLPVAEESDSESAWRTEAGGPSSPPRTPARKDEARAARAALGEHLTIDTSVSPVTPRRAGLAVLRPQQSDASMLGKRQGGRAQMRTSLSASSLTRSHGRALAEASVARTEDGAGSIDETHDNGDTTRDDADTTRDDVGTTREDVGTTHDDAGTTRDDAVPAQTASAQQAAARAAWLKERARARLNAGVGHPPHARSTSHGRGKHPRDASRASRASRMSRASTVGTFGTEGSVATRFTEGSFGASGGVRARLFAALGIKDTKRPSRDVPPPSGHARHGSEVRVGTSGGGTKWVGGSYEVGKRFWQVVEARREALAALQSEADLSSASYGPPQGDAARILRETPAAEEGAPRSADDVLSSMARQAQEKTDDKVDAAKEVERQGGDAQQITGLPSKPVADDASSTPAPPGGLAVPVDRTLRGSASFASLISVPHTRGAEHESSFAIESRQGWSDVVSLMSAQSASKASSRFALGTSGKKMLEDSRAGLESFRARQAERKKKEAAITMLREDSEQSIGTRTQHLSESPGAMTSLQSRAHPEPPLAAEDKFPEATHELLRRQSDAGQPVDGRDETASDHEVVLAATEESRREMGDAPSHVSVAPNMQPGRVRPTATPQRKTVQFESRSDAGAGGRSFTASLFTRGQAAQLSAAGRSLSGDDVPAPPEEVLSRPGSFERVLLEEEAPTRRTALKRDRMLVKLGWTPSTDVPADFDENAARKVALYGEPWREYMVLLRMGRLEIWDDPTFTSKALGHASRLKLRHIVPLRRSSTYLSLYSPIDRIFALSYAAGDGDHKGKLHLRRNGTHVVLFDARSRTVAADWMWELWRELGGTIPETLEVHVPALDVRVRIPIPDEVPADFVEALGRGEGFKLLTRENLIGTVLSLAREQADWREMIAAVEHAGVAFELAWRTGTTLDWVREDTTVDGKARDWAVLCGSVVKESQKLPSLELRAATHYATAVKSATGQLLEEPPAIEGFLWRVKPVSGALSRLYATTHDGHIFVCRPTRACPPDRHLATMAQQPDAGTPVRPSRKSHSRKKRRASRDEGLASLRDQVITTASVASGDEDSVRAQVLAFEALECRRQLEQISQCDGYVDMRDVCVVRSCGDGPVRRPSIDDCADPHVLPDERAAGPKTVKEQQHQTSAPVHRDGMPPDGADHANTALPDLVHSDIGGEEGLAAAADRAVLRRARQFEIVMANGRATRFEAYSARIAHEWIERLAALARYWKRREKIDALELMNASGYDPAKMHRRFRRAQQGVRADDDDDQGVGATFLGAGADAERISPMLSSLWNWCVLQGCRGIVRSGRLFHKRKAYTPFASRHYVLIAGRLLNFSLVTSVRTARSRQNAGIFHRRNETVVHLRDAYVYSGKLSEEMLTNGRSEAAGAVSGQGGGGGSTASTSERHRLPRVYRDGLLSIDEDEDCTFVVRYRPQRVQQPAEPQAKLRAGIKVGQVEQTTVPASATSLPSLGDKTHKHLVLRARSRLERDLWVRAIALEIERLVRDDRERENSLREAGKAPYK</sequence>
<feature type="region of interest" description="Disordered" evidence="1">
    <location>
        <begin position="1569"/>
        <end position="1591"/>
    </location>
</feature>
<dbReference type="PANTHER" id="PTHR28076:SF1">
    <property type="entry name" value="PROSPORE MEMBRANE ADAPTER PROTEIN SPO71"/>
    <property type="match status" value="1"/>
</dbReference>
<dbReference type="InterPro" id="IPR057379">
    <property type="entry name" value="PH_SPO71"/>
</dbReference>
<evidence type="ECO:0000313" key="3">
    <source>
        <dbReference type="EMBL" id="PWN97246.1"/>
    </source>
</evidence>
<dbReference type="InterPro" id="IPR001849">
    <property type="entry name" value="PH_domain"/>
</dbReference>
<evidence type="ECO:0000313" key="4">
    <source>
        <dbReference type="Proteomes" id="UP000245946"/>
    </source>
</evidence>
<reference evidence="3 4" key="1">
    <citation type="journal article" date="2018" name="Mol. Biol. Evol.">
        <title>Broad Genomic Sampling Reveals a Smut Pathogenic Ancestry of the Fungal Clade Ustilaginomycotina.</title>
        <authorList>
            <person name="Kijpornyongpan T."/>
            <person name="Mondo S.J."/>
            <person name="Barry K."/>
            <person name="Sandor L."/>
            <person name="Lee J."/>
            <person name="Lipzen A."/>
            <person name="Pangilinan J."/>
            <person name="LaButti K."/>
            <person name="Hainaut M."/>
            <person name="Henrissat B."/>
            <person name="Grigoriev I.V."/>
            <person name="Spatafora J.W."/>
            <person name="Aime M.C."/>
        </authorList>
    </citation>
    <scope>NUCLEOTIDE SEQUENCE [LARGE SCALE GENOMIC DNA]</scope>
    <source>
        <strain evidence="3 4">MCA 4186</strain>
    </source>
</reference>
<dbReference type="SMART" id="SM00233">
    <property type="entry name" value="PH"/>
    <property type="match status" value="3"/>
</dbReference>
<feature type="domain" description="PH" evidence="2">
    <location>
        <begin position="1488"/>
        <end position="1686"/>
    </location>
</feature>
<feature type="compositionally biased region" description="Polar residues" evidence="1">
    <location>
        <begin position="699"/>
        <end position="720"/>
    </location>
</feature>
<feature type="region of interest" description="Disordered" evidence="1">
    <location>
        <begin position="155"/>
        <end position="180"/>
    </location>
</feature>
<feature type="domain" description="PH" evidence="2">
    <location>
        <begin position="875"/>
        <end position="1016"/>
    </location>
</feature>
<feature type="compositionally biased region" description="Basic and acidic residues" evidence="1">
    <location>
        <begin position="551"/>
        <end position="569"/>
    </location>
</feature>
<dbReference type="RefSeq" id="XP_025597525.1">
    <property type="nucleotide sequence ID" value="XM_025742783.1"/>
</dbReference>
<feature type="region of interest" description="Disordered" evidence="1">
    <location>
        <begin position="1203"/>
        <end position="1233"/>
    </location>
</feature>
<dbReference type="Proteomes" id="UP000245946">
    <property type="component" value="Unassembled WGS sequence"/>
</dbReference>
<feature type="region of interest" description="Disordered" evidence="1">
    <location>
        <begin position="193"/>
        <end position="224"/>
    </location>
</feature>
<feature type="region of interest" description="Disordered" evidence="1">
    <location>
        <begin position="772"/>
        <end position="819"/>
    </location>
</feature>
<feature type="compositionally biased region" description="Basic and acidic residues" evidence="1">
    <location>
        <begin position="1302"/>
        <end position="1325"/>
    </location>
</feature>
<feature type="region of interest" description="Disordered" evidence="1">
    <location>
        <begin position="696"/>
        <end position="730"/>
    </location>
</feature>
<feature type="compositionally biased region" description="Basic and acidic residues" evidence="1">
    <location>
        <begin position="1332"/>
        <end position="1343"/>
    </location>
</feature>
<dbReference type="Pfam" id="PF15404">
    <property type="entry name" value="PH_4"/>
    <property type="match status" value="1"/>
</dbReference>
<dbReference type="InterPro" id="IPR040345">
    <property type="entry name" value="Mug56/Spo71"/>
</dbReference>
<feature type="compositionally biased region" description="Low complexity" evidence="1">
    <location>
        <begin position="347"/>
        <end position="362"/>
    </location>
</feature>
<gene>
    <name evidence="3" type="ORF">FA09DRAFT_330884</name>
</gene>
<feature type="region of interest" description="Disordered" evidence="1">
    <location>
        <begin position="448"/>
        <end position="474"/>
    </location>
</feature>
<dbReference type="InterPro" id="IPR039486">
    <property type="entry name" value="Mug56/Spo71_PH"/>
</dbReference>
<feature type="region of interest" description="Disordered" evidence="1">
    <location>
        <begin position="530"/>
        <end position="600"/>
    </location>
</feature>
<feature type="compositionally biased region" description="Basic residues" evidence="1">
    <location>
        <begin position="1215"/>
        <end position="1227"/>
    </location>
</feature>
<evidence type="ECO:0000256" key="1">
    <source>
        <dbReference type="SAM" id="MobiDB-lite"/>
    </source>
</evidence>
<organism evidence="3 4">
    <name type="scientific">Tilletiopsis washingtonensis</name>
    <dbReference type="NCBI Taxonomy" id="58919"/>
    <lineage>
        <taxon>Eukaryota</taxon>
        <taxon>Fungi</taxon>
        <taxon>Dikarya</taxon>
        <taxon>Basidiomycota</taxon>
        <taxon>Ustilaginomycotina</taxon>
        <taxon>Exobasidiomycetes</taxon>
        <taxon>Entylomatales</taxon>
        <taxon>Entylomatales incertae sedis</taxon>
        <taxon>Tilletiopsis</taxon>
    </lineage>
</organism>
<dbReference type="Pfam" id="PF23207">
    <property type="entry name" value="PH_SPO71"/>
    <property type="match status" value="1"/>
</dbReference>
<feature type="region of interest" description="Disordered" evidence="1">
    <location>
        <begin position="250"/>
        <end position="414"/>
    </location>
</feature>
<dbReference type="STRING" id="58919.A0A316Z7K9"/>
<feature type="domain" description="PH" evidence="2">
    <location>
        <begin position="1157"/>
        <end position="1412"/>
    </location>
</feature>
<accession>A0A316Z7K9</accession>
<dbReference type="OrthoDB" id="5579281at2759"/>